<accession>A0A0P7DKT6</accession>
<organism evidence="4 5">
    <name type="scientific">Pseudoalteromonas lipolytica</name>
    <dbReference type="NCBI Taxonomy" id="570156"/>
    <lineage>
        <taxon>Bacteria</taxon>
        <taxon>Pseudomonadati</taxon>
        <taxon>Pseudomonadota</taxon>
        <taxon>Gammaproteobacteria</taxon>
        <taxon>Alteromonadales</taxon>
        <taxon>Pseudoalteromonadaceae</taxon>
        <taxon>Pseudoalteromonas</taxon>
    </lineage>
</organism>
<comment type="caution">
    <text evidence="4">The sequence shown here is derived from an EMBL/GenBank/DDBJ whole genome shotgun (WGS) entry which is preliminary data.</text>
</comment>
<dbReference type="PANTHER" id="PTHR33607:SF2">
    <property type="entry name" value="ENDONUCLEASE-1"/>
    <property type="match status" value="1"/>
</dbReference>
<dbReference type="PANTHER" id="PTHR33607">
    <property type="entry name" value="ENDONUCLEASE-1"/>
    <property type="match status" value="1"/>
</dbReference>
<keyword evidence="3" id="KW-0378">Hydrolase</keyword>
<gene>
    <name evidence="4" type="ORF">AOG27_18460</name>
</gene>
<keyword evidence="4" id="KW-0255">Endonuclease</keyword>
<dbReference type="Proteomes" id="UP000050378">
    <property type="component" value="Unassembled WGS sequence"/>
</dbReference>
<comment type="similarity">
    <text evidence="1">Belongs to the EndA/NucM nuclease family.</text>
</comment>
<dbReference type="AlphaFoldDB" id="A0A0P7DKT6"/>
<sequence>MDMRLFLYLALCFIFTFPISAKEFSSFYSAKKHLIKNLPSNSKSLYCGCDIKRQGKKLVPDPDACGYIPRNPVTRSGKENARAKRIEWEHIVPAWEFGHQLQCWQDGGRKNCKKVSAKFRQMEADINNLAPAIGEINADRSNFRYGMVSTSSASYGACPVKIDFKQRVFEPPIYARKQIADTYFYMQKTYGLKISDKQRKLFESWQKLEIAEISNRKLL</sequence>
<dbReference type="EMBL" id="LJTC01000014">
    <property type="protein sequence ID" value="KPM81315.1"/>
    <property type="molecule type" value="Genomic_DNA"/>
</dbReference>
<dbReference type="SUPFAM" id="SSF54060">
    <property type="entry name" value="His-Me finger endonucleases"/>
    <property type="match status" value="1"/>
</dbReference>
<evidence type="ECO:0000313" key="5">
    <source>
        <dbReference type="Proteomes" id="UP000050378"/>
    </source>
</evidence>
<dbReference type="GO" id="GO:0004519">
    <property type="term" value="F:endonuclease activity"/>
    <property type="evidence" value="ECO:0007669"/>
    <property type="project" value="UniProtKB-KW"/>
</dbReference>
<protein>
    <submittedName>
        <fullName evidence="4">Endonuclease I</fullName>
    </submittedName>
</protein>
<proteinExistence type="inferred from homology"/>
<evidence type="ECO:0000256" key="2">
    <source>
        <dbReference type="ARBA" id="ARBA00022722"/>
    </source>
</evidence>
<evidence type="ECO:0000313" key="4">
    <source>
        <dbReference type="EMBL" id="KPM81315.1"/>
    </source>
</evidence>
<name>A0A0P7DKT6_9GAMM</name>
<keyword evidence="2" id="KW-0540">Nuclease</keyword>
<dbReference type="InterPro" id="IPR007346">
    <property type="entry name" value="Endonuclease-I"/>
</dbReference>
<dbReference type="STRING" id="570156.AOG27_18460"/>
<evidence type="ECO:0000256" key="1">
    <source>
        <dbReference type="ARBA" id="ARBA00006429"/>
    </source>
</evidence>
<evidence type="ECO:0000256" key="3">
    <source>
        <dbReference type="ARBA" id="ARBA00022801"/>
    </source>
</evidence>
<dbReference type="InterPro" id="IPR044925">
    <property type="entry name" value="His-Me_finger_sf"/>
</dbReference>
<dbReference type="PATRIC" id="fig|570156.3.peg.1614"/>
<dbReference type="Pfam" id="PF04231">
    <property type="entry name" value="Endonuclease_1"/>
    <property type="match status" value="1"/>
</dbReference>
<reference evidence="4 5" key="1">
    <citation type="submission" date="2015-09" db="EMBL/GenBank/DDBJ databases">
        <title>Draft Genome Sequence of Pseudoalteromonas lipolytica UCD-48B.</title>
        <authorList>
            <person name="Krusor M."/>
            <person name="Coil D.A."/>
            <person name="Lang J.M."/>
            <person name="Eisen J.A."/>
            <person name="Alexiev A."/>
        </authorList>
    </citation>
    <scope>NUCLEOTIDE SEQUENCE [LARGE SCALE GENOMIC DNA]</scope>
    <source>
        <strain evidence="4 5">UCD-48B</strain>
    </source>
</reference>
<dbReference type="GO" id="GO:0016787">
    <property type="term" value="F:hydrolase activity"/>
    <property type="evidence" value="ECO:0007669"/>
    <property type="project" value="UniProtKB-KW"/>
</dbReference>